<keyword evidence="4" id="KW-0597">Phosphoprotein</keyword>
<name>A0A0Q9YQT3_9GAMM</name>
<comment type="caution">
    <text evidence="7">The sequence shown here is derived from an EMBL/GenBank/DDBJ whole genome shotgun (WGS) entry which is preliminary data.</text>
</comment>
<reference evidence="8" key="2">
    <citation type="journal article" date="2016" name="Genome Announc.">
        <title>Draft Genome Sequences of Two Novel Amoeba-Resistant Intranuclear Bacteria, 'Candidatus Berkiella cookevillensis' and 'Candidatus Berkiella aquae'.</title>
        <authorList>
            <person name="Mehari Y.T."/>
            <person name="Arivett B.A."/>
            <person name="Farone A.L."/>
            <person name="Gunderson J.H."/>
            <person name="Farone M.B."/>
        </authorList>
    </citation>
    <scope>NUCLEOTIDE SEQUENCE</scope>
    <source>
        <strain evidence="8">HT99</strain>
    </source>
</reference>
<dbReference type="PROSITE" id="PS50887">
    <property type="entry name" value="GGDEF"/>
    <property type="match status" value="1"/>
</dbReference>
<evidence type="ECO:0000259" key="5">
    <source>
        <dbReference type="PROSITE" id="PS50110"/>
    </source>
</evidence>
<dbReference type="Proteomes" id="UP000051497">
    <property type="component" value="Unassembled WGS sequence"/>
</dbReference>
<dbReference type="InterPro" id="IPR011006">
    <property type="entry name" value="CheY-like_superfamily"/>
</dbReference>
<dbReference type="GO" id="GO:0005886">
    <property type="term" value="C:plasma membrane"/>
    <property type="evidence" value="ECO:0007669"/>
    <property type="project" value="TreeGrafter"/>
</dbReference>
<evidence type="ECO:0000256" key="2">
    <source>
        <dbReference type="ARBA" id="ARBA00012528"/>
    </source>
</evidence>
<feature type="domain" description="Response regulatory" evidence="5">
    <location>
        <begin position="114"/>
        <end position="227"/>
    </location>
</feature>
<keyword evidence="9" id="KW-1185">Reference proteome</keyword>
<keyword evidence="8" id="KW-0548">Nucleotidyltransferase</keyword>
<dbReference type="GO" id="GO:0000160">
    <property type="term" value="P:phosphorelay signal transduction system"/>
    <property type="evidence" value="ECO:0007669"/>
    <property type="project" value="InterPro"/>
</dbReference>
<keyword evidence="8" id="KW-0808">Transferase</keyword>
<evidence type="ECO:0000259" key="6">
    <source>
        <dbReference type="PROSITE" id="PS50887"/>
    </source>
</evidence>
<evidence type="ECO:0000256" key="4">
    <source>
        <dbReference type="PROSITE-ProRule" id="PRU00169"/>
    </source>
</evidence>
<feature type="modified residue" description="4-aspartylphosphate" evidence="4">
    <location>
        <position position="165"/>
    </location>
</feature>
<comment type="catalytic activity">
    <reaction evidence="3">
        <text>2 GTP = 3',3'-c-di-GMP + 2 diphosphate</text>
        <dbReference type="Rhea" id="RHEA:24898"/>
        <dbReference type="ChEBI" id="CHEBI:33019"/>
        <dbReference type="ChEBI" id="CHEBI:37565"/>
        <dbReference type="ChEBI" id="CHEBI:58805"/>
        <dbReference type="EC" id="2.7.7.65"/>
    </reaction>
</comment>
<accession>A0A0Q9YQT3</accession>
<dbReference type="PROSITE" id="PS50110">
    <property type="entry name" value="RESPONSE_REGULATORY"/>
    <property type="match status" value="2"/>
</dbReference>
<reference evidence="7" key="1">
    <citation type="submission" date="2015-09" db="EMBL/GenBank/DDBJ databases">
        <title>Draft Genome Sequences of Two Novel Amoeba-resistant Intranuclear Bacteria, Candidatus Berkiella cookevillensis and Candidatus Berkiella aquae.</title>
        <authorList>
            <person name="Mehari Y.T."/>
            <person name="Arivett B.A."/>
            <person name="Farone A.L."/>
            <person name="Gunderson J.H."/>
            <person name="Farone M.B."/>
        </authorList>
    </citation>
    <scope>NUCLEOTIDE SEQUENCE [LARGE SCALE GENOMIC DNA]</scope>
    <source>
        <strain evidence="7">HT99</strain>
    </source>
</reference>
<dbReference type="InterPro" id="IPR043128">
    <property type="entry name" value="Rev_trsase/Diguanyl_cyclase"/>
</dbReference>
<evidence type="ECO:0000313" key="8">
    <source>
        <dbReference type="EMBL" id="MCS5712534.1"/>
    </source>
</evidence>
<dbReference type="CDD" id="cd00156">
    <property type="entry name" value="REC"/>
    <property type="match status" value="1"/>
</dbReference>
<protein>
    <recommendedName>
        <fullName evidence="2">diguanylate cyclase</fullName>
        <ecNumber evidence="2">2.7.7.65</ecNumber>
    </recommendedName>
</protein>
<dbReference type="InterPro" id="IPR000160">
    <property type="entry name" value="GGDEF_dom"/>
</dbReference>
<reference evidence="8" key="3">
    <citation type="submission" date="2021-06" db="EMBL/GenBank/DDBJ databases">
        <title>Genomic Description and Analysis of Intracellular Bacteria, Candidatus Berkiella cookevillensis and Candidatus Berkiella aquae.</title>
        <authorList>
            <person name="Kidane D.T."/>
            <person name="Mehari Y.T."/>
            <person name="Rice F.C."/>
            <person name="Arivett B.A."/>
            <person name="Farone A.L."/>
            <person name="Berk S.G."/>
            <person name="Farone M.B."/>
        </authorList>
    </citation>
    <scope>NUCLEOTIDE SEQUENCE</scope>
    <source>
        <strain evidence="8">HT99</strain>
    </source>
</reference>
<dbReference type="Gene3D" id="3.30.70.270">
    <property type="match status" value="1"/>
</dbReference>
<dbReference type="NCBIfam" id="TIGR00254">
    <property type="entry name" value="GGDEF"/>
    <property type="match status" value="1"/>
</dbReference>
<dbReference type="CDD" id="cd01949">
    <property type="entry name" value="GGDEF"/>
    <property type="match status" value="1"/>
</dbReference>
<dbReference type="SMART" id="SM00267">
    <property type="entry name" value="GGDEF"/>
    <property type="match status" value="1"/>
</dbReference>
<dbReference type="InterPro" id="IPR029787">
    <property type="entry name" value="Nucleotide_cyclase"/>
</dbReference>
<dbReference type="InterPro" id="IPR050469">
    <property type="entry name" value="Diguanylate_Cyclase"/>
</dbReference>
<proteinExistence type="predicted"/>
<dbReference type="SUPFAM" id="SSF55073">
    <property type="entry name" value="Nucleotide cyclase"/>
    <property type="match status" value="1"/>
</dbReference>
<dbReference type="FunFam" id="3.30.70.270:FF:000001">
    <property type="entry name" value="Diguanylate cyclase domain protein"/>
    <property type="match status" value="1"/>
</dbReference>
<dbReference type="PANTHER" id="PTHR45138:SF9">
    <property type="entry name" value="DIGUANYLATE CYCLASE DGCM-RELATED"/>
    <property type="match status" value="1"/>
</dbReference>
<dbReference type="SMART" id="SM00448">
    <property type="entry name" value="REC"/>
    <property type="match status" value="2"/>
</dbReference>
<dbReference type="RefSeq" id="WP_075065324.1">
    <property type="nucleotide sequence ID" value="NZ_LKAJ02000001.1"/>
</dbReference>
<dbReference type="InterPro" id="IPR001789">
    <property type="entry name" value="Sig_transdc_resp-reg_receiver"/>
</dbReference>
<dbReference type="GO" id="GO:1902201">
    <property type="term" value="P:negative regulation of bacterial-type flagellum-dependent cell motility"/>
    <property type="evidence" value="ECO:0007669"/>
    <property type="project" value="TreeGrafter"/>
</dbReference>
<gene>
    <name evidence="7" type="primary">pleD</name>
    <name evidence="7" type="ORF">HT99x_00684</name>
    <name evidence="8" type="ORF">HT99x_013925</name>
</gene>
<dbReference type="STRING" id="295108.HT99x_00684"/>
<dbReference type="Pfam" id="PF00990">
    <property type="entry name" value="GGDEF"/>
    <property type="match status" value="1"/>
</dbReference>
<comment type="cofactor">
    <cofactor evidence="1">
        <name>Mg(2+)</name>
        <dbReference type="ChEBI" id="CHEBI:18420"/>
    </cofactor>
</comment>
<dbReference type="GO" id="GO:0043709">
    <property type="term" value="P:cell adhesion involved in single-species biofilm formation"/>
    <property type="evidence" value="ECO:0007669"/>
    <property type="project" value="TreeGrafter"/>
</dbReference>
<sequence length="533" mass="60076">MNNSILQAQDTKELLKAVIKLRNCLEDPLANTWQSALNDLEQACKSLPEPPILALMNKIHHLLSPYIENIGLENIPGEIINDCHIYIQKLEEVIAIHVMDPMLTTHDIAQSKPFLLIGLQDKQLTEEIIHQVIYFGYPSLACHSLHEIIQKVDASSTIYSAIILDTEYCKKEDLQTLKELSEKVPIIFISHHHDVASRLFAVQAGGRGYLVSPLEFTNLIEKIDQITTPTSERSPYRILIVEDSRTQAKVIRKHLEKAGMITEILLDPLKINDVLIEFQPDLILLDLYMPQCSGVDLAKVIRQQDMFVGIPIVYLSAEEDVGMQLTAIRGGGDDFLTKPIVPQYMIDAIAARAARSRTLRAEMIMDSLTETLNHTRILEQLELEIARAKRNKTPLSFAMIDIDHFKLINDSHGHPVGDRVIKGLARLLKQRLRRSDSIGRYGGEEFAIILPQTEPETFYAKLDEIRRGFSKLLHRSSDPLIEFSATFSAGLAKFNNQIHSVDEFVQAADKALYEAKAKGRNCIVLDGKSTLLP</sequence>
<dbReference type="Pfam" id="PF00072">
    <property type="entry name" value="Response_reg"/>
    <property type="match status" value="1"/>
</dbReference>
<dbReference type="GO" id="GO:0052621">
    <property type="term" value="F:diguanylate cyclase activity"/>
    <property type="evidence" value="ECO:0007669"/>
    <property type="project" value="UniProtKB-EC"/>
</dbReference>
<dbReference type="Gene3D" id="3.40.50.2300">
    <property type="match status" value="2"/>
</dbReference>
<feature type="domain" description="Response regulatory" evidence="5">
    <location>
        <begin position="237"/>
        <end position="353"/>
    </location>
</feature>
<dbReference type="AlphaFoldDB" id="A0A0Q9YQT3"/>
<evidence type="ECO:0000313" key="9">
    <source>
        <dbReference type="Proteomes" id="UP000051497"/>
    </source>
</evidence>
<dbReference type="EMBL" id="LKAJ01000002">
    <property type="protein sequence ID" value="KRG22265.1"/>
    <property type="molecule type" value="Genomic_DNA"/>
</dbReference>
<feature type="domain" description="GGDEF" evidence="6">
    <location>
        <begin position="393"/>
        <end position="528"/>
    </location>
</feature>
<organism evidence="7">
    <name type="scientific">Candidatus Berkiella aquae</name>
    <dbReference type="NCBI Taxonomy" id="295108"/>
    <lineage>
        <taxon>Bacteria</taxon>
        <taxon>Pseudomonadati</taxon>
        <taxon>Pseudomonadota</taxon>
        <taxon>Gammaproteobacteria</taxon>
        <taxon>Candidatus Berkiellales</taxon>
        <taxon>Candidatus Berkiellaceae</taxon>
        <taxon>Candidatus Berkiella</taxon>
    </lineage>
</organism>
<dbReference type="SUPFAM" id="SSF52172">
    <property type="entry name" value="CheY-like"/>
    <property type="match status" value="2"/>
</dbReference>
<feature type="modified residue" description="4-aspartylphosphate" evidence="4">
    <location>
        <position position="286"/>
    </location>
</feature>
<dbReference type="PANTHER" id="PTHR45138">
    <property type="entry name" value="REGULATORY COMPONENTS OF SENSORY TRANSDUCTION SYSTEM"/>
    <property type="match status" value="1"/>
</dbReference>
<dbReference type="OrthoDB" id="9812260at2"/>
<evidence type="ECO:0000256" key="3">
    <source>
        <dbReference type="ARBA" id="ARBA00034247"/>
    </source>
</evidence>
<dbReference type="EC" id="2.7.7.65" evidence="2"/>
<dbReference type="EMBL" id="LKAJ02000001">
    <property type="protein sequence ID" value="MCS5712534.1"/>
    <property type="molecule type" value="Genomic_DNA"/>
</dbReference>
<evidence type="ECO:0000256" key="1">
    <source>
        <dbReference type="ARBA" id="ARBA00001946"/>
    </source>
</evidence>
<evidence type="ECO:0000313" key="7">
    <source>
        <dbReference type="EMBL" id="KRG22265.1"/>
    </source>
</evidence>